<dbReference type="SUPFAM" id="SSF51735">
    <property type="entry name" value="NAD(P)-binding Rossmann-fold domains"/>
    <property type="match status" value="1"/>
</dbReference>
<gene>
    <name evidence="2" type="ORF">HZZ13_08405</name>
</gene>
<dbReference type="InterPro" id="IPR036291">
    <property type="entry name" value="NAD(P)-bd_dom_sf"/>
</dbReference>
<dbReference type="Gene3D" id="3.40.50.720">
    <property type="entry name" value="NAD(P)-binding Rossmann-like Domain"/>
    <property type="match status" value="1"/>
</dbReference>
<protein>
    <submittedName>
        <fullName evidence="2">NAD(P)-dependent oxidoreductase</fullName>
    </submittedName>
</protein>
<dbReference type="InterPro" id="IPR002347">
    <property type="entry name" value="SDR_fam"/>
</dbReference>
<name>A0ABS0PKS5_9BRAD</name>
<dbReference type="PANTHER" id="PTHR43103">
    <property type="entry name" value="NUCLEOSIDE-DIPHOSPHATE-SUGAR EPIMERASE"/>
    <property type="match status" value="1"/>
</dbReference>
<dbReference type="Pfam" id="PF01370">
    <property type="entry name" value="Epimerase"/>
    <property type="match status" value="1"/>
</dbReference>
<dbReference type="EMBL" id="JACCHP010000004">
    <property type="protein sequence ID" value="MBH5397813.1"/>
    <property type="molecule type" value="Genomic_DNA"/>
</dbReference>
<dbReference type="PRINTS" id="PR00081">
    <property type="entry name" value="GDHRDH"/>
</dbReference>
<sequence>MTLVIVTGGSGKLGRACVRDLLDRGYNVINADVSPPEQRICPFVEVDLTSLDRTLELLSGMDWNHNRRVDAIVHLAAIPMPGVKPSGEVFRINTLATYNVFEAARRLHIRNIVWASSETLLGLPYETPPPYLPLDEDYPARPETAYSLSKAVGEELARQFCRWDRETKIICLRFSNVMDPSEYADFPSFDPEVRKFNLFGYIDARDGALAIRLSLESDLKGAEVFVIANQDTVFPTPSAELAAKYFPGVPFKRAVKGNETLLSIDKARRILGYVPAHSWRDSK</sequence>
<proteinExistence type="predicted"/>
<keyword evidence="3" id="KW-1185">Reference proteome</keyword>
<dbReference type="RefSeq" id="WP_197959163.1">
    <property type="nucleotide sequence ID" value="NZ_JACCHP010000004.1"/>
</dbReference>
<accession>A0ABS0PKS5</accession>
<evidence type="ECO:0000313" key="3">
    <source>
        <dbReference type="Proteomes" id="UP000807370"/>
    </source>
</evidence>
<evidence type="ECO:0000259" key="1">
    <source>
        <dbReference type="Pfam" id="PF01370"/>
    </source>
</evidence>
<organism evidence="2 3">
    <name type="scientific">Bradyrhizobium agreste</name>
    <dbReference type="NCBI Taxonomy" id="2751811"/>
    <lineage>
        <taxon>Bacteria</taxon>
        <taxon>Pseudomonadati</taxon>
        <taxon>Pseudomonadota</taxon>
        <taxon>Alphaproteobacteria</taxon>
        <taxon>Hyphomicrobiales</taxon>
        <taxon>Nitrobacteraceae</taxon>
        <taxon>Bradyrhizobium</taxon>
    </lineage>
</organism>
<comment type="caution">
    <text evidence="2">The sequence shown here is derived from an EMBL/GenBank/DDBJ whole genome shotgun (WGS) entry which is preliminary data.</text>
</comment>
<dbReference type="PANTHER" id="PTHR43103:SF6">
    <property type="entry name" value="PUTATIVE-RELATED"/>
    <property type="match status" value="1"/>
</dbReference>
<feature type="domain" description="NAD-dependent epimerase/dehydratase" evidence="1">
    <location>
        <begin position="4"/>
        <end position="186"/>
    </location>
</feature>
<evidence type="ECO:0000313" key="2">
    <source>
        <dbReference type="EMBL" id="MBH5397813.1"/>
    </source>
</evidence>
<dbReference type="InterPro" id="IPR001509">
    <property type="entry name" value="Epimerase_deHydtase"/>
</dbReference>
<reference evidence="2 3" key="1">
    <citation type="submission" date="2020-07" db="EMBL/GenBank/DDBJ databases">
        <title>Bradyrhizobium diversity isolated from nodules of indigenous legumes of Western Australia.</title>
        <authorList>
            <person name="Klepa M.S."/>
        </authorList>
    </citation>
    <scope>NUCLEOTIDE SEQUENCE [LARGE SCALE GENOMIC DNA]</scope>
    <source>
        <strain evidence="2 3">CNPSo 4010</strain>
    </source>
</reference>
<dbReference type="Proteomes" id="UP000807370">
    <property type="component" value="Unassembled WGS sequence"/>
</dbReference>